<evidence type="ECO:0000313" key="2">
    <source>
        <dbReference type="EMBL" id="VDP86449.1"/>
    </source>
</evidence>
<evidence type="ECO:0000313" key="4">
    <source>
        <dbReference type="WBParaSite" id="ECPE_0001011301-mRNA-1"/>
    </source>
</evidence>
<sequence>MPHPSGIRKIWVHRTLNDPGDIGKFHCLSVSLASDISPTVVNAATISTEEEVDEITLTNRSTYGKQVFVPAPIRAAFETSNRRARNTSPSSPQLTLNKKLRDSSPVVDSEAVSTDILRGYKQPVFEVTPSHDLIEQSYLTSAIVSSSAYFPPKSPVFNQDDVKNALQSALDTDQEPPSCIRSPVFHRNPFSSSLQSSSWRTPTPTKSDLSNCEDLIGEPSTSPILDGIPAACMLERRYSQPGSFGFASYALKSQSYVGFGS</sequence>
<feature type="compositionally biased region" description="Polar residues" evidence="1">
    <location>
        <begin position="86"/>
        <end position="96"/>
    </location>
</feature>
<feature type="region of interest" description="Disordered" evidence="1">
    <location>
        <begin position="190"/>
        <end position="210"/>
    </location>
</feature>
<dbReference type="Proteomes" id="UP000272942">
    <property type="component" value="Unassembled WGS sequence"/>
</dbReference>
<reference evidence="4" key="1">
    <citation type="submission" date="2016-06" db="UniProtKB">
        <authorList>
            <consortium name="WormBaseParasite"/>
        </authorList>
    </citation>
    <scope>IDENTIFICATION</scope>
</reference>
<reference evidence="2 3" key="2">
    <citation type="submission" date="2018-11" db="EMBL/GenBank/DDBJ databases">
        <authorList>
            <consortium name="Pathogen Informatics"/>
        </authorList>
    </citation>
    <scope>NUCLEOTIDE SEQUENCE [LARGE SCALE GENOMIC DNA]</scope>
    <source>
        <strain evidence="2 3">Egypt</strain>
    </source>
</reference>
<accession>A0A183ASZ6</accession>
<dbReference type="WBParaSite" id="ECPE_0001011301-mRNA-1">
    <property type="protein sequence ID" value="ECPE_0001011301-mRNA-1"/>
    <property type="gene ID" value="ECPE_0001011301"/>
</dbReference>
<protein>
    <submittedName>
        <fullName evidence="2 4">Uncharacterized protein</fullName>
    </submittedName>
</protein>
<feature type="region of interest" description="Disordered" evidence="1">
    <location>
        <begin position="81"/>
        <end position="102"/>
    </location>
</feature>
<organism evidence="4">
    <name type="scientific">Echinostoma caproni</name>
    <dbReference type="NCBI Taxonomy" id="27848"/>
    <lineage>
        <taxon>Eukaryota</taxon>
        <taxon>Metazoa</taxon>
        <taxon>Spiralia</taxon>
        <taxon>Lophotrochozoa</taxon>
        <taxon>Platyhelminthes</taxon>
        <taxon>Trematoda</taxon>
        <taxon>Digenea</taxon>
        <taxon>Plagiorchiida</taxon>
        <taxon>Echinostomata</taxon>
        <taxon>Echinostomatoidea</taxon>
        <taxon>Echinostomatidae</taxon>
        <taxon>Echinostoma</taxon>
    </lineage>
</organism>
<gene>
    <name evidence="2" type="ORF">ECPE_LOCUS10081</name>
</gene>
<evidence type="ECO:0000313" key="3">
    <source>
        <dbReference type="Proteomes" id="UP000272942"/>
    </source>
</evidence>
<dbReference type="AlphaFoldDB" id="A0A183ASZ6"/>
<name>A0A183ASZ6_9TREM</name>
<dbReference type="EMBL" id="UZAN01048450">
    <property type="protein sequence ID" value="VDP86449.1"/>
    <property type="molecule type" value="Genomic_DNA"/>
</dbReference>
<proteinExistence type="predicted"/>
<keyword evidence="3" id="KW-1185">Reference proteome</keyword>
<evidence type="ECO:0000256" key="1">
    <source>
        <dbReference type="SAM" id="MobiDB-lite"/>
    </source>
</evidence>